<dbReference type="PRINTS" id="PR00081">
    <property type="entry name" value="GDHRDH"/>
</dbReference>
<protein>
    <submittedName>
        <fullName evidence="3">3-dehydrosphinganine reductase</fullName>
    </submittedName>
</protein>
<dbReference type="InterPro" id="IPR002347">
    <property type="entry name" value="SDR_fam"/>
</dbReference>
<evidence type="ECO:0000313" key="4">
    <source>
        <dbReference type="Proteomes" id="UP001362899"/>
    </source>
</evidence>
<keyword evidence="1" id="KW-0472">Membrane</keyword>
<comment type="caution">
    <text evidence="3">The sequence shown here is derived from an EMBL/GenBank/DDBJ whole genome shotgun (WGS) entry which is preliminary data.</text>
</comment>
<dbReference type="SMART" id="SM00822">
    <property type="entry name" value="PKS_KR"/>
    <property type="match status" value="1"/>
</dbReference>
<gene>
    <name evidence="3" type="ORF">DASB73_011070</name>
</gene>
<sequence>MLAVISGGSQGLGYALAKKYKDIGYDVVLVARTELKLRAAAHKLGVRYIRADCSDSDECAKVFEQLAVPDLVVCCAGAAHPGMFLDLDPADLKTNLDVVYCTALYFSQAAMRVMAAAHDKLLQRRQIVYCSSTVAVFPFAGYAAYAPAKAAIRALSDIVRQECLPHNIRVSHILPGSMDTEGYAIEESIKPALVKRIEGPSAAISAQDAADIVFRQLENGEDTVYTDTVSWVLGSMMLGTSPRWGFGILQSLVGILLVLFGPVVRWFIDRDVMRDVYSTQQAKTKTKTKSR</sequence>
<dbReference type="PANTHER" id="PTHR43550:SF3">
    <property type="entry name" value="3-KETODIHYDROSPHINGOSINE REDUCTASE"/>
    <property type="match status" value="1"/>
</dbReference>
<evidence type="ECO:0000256" key="1">
    <source>
        <dbReference type="SAM" id="Phobius"/>
    </source>
</evidence>
<dbReference type="GO" id="GO:0005789">
    <property type="term" value="C:endoplasmic reticulum membrane"/>
    <property type="evidence" value="ECO:0007669"/>
    <property type="project" value="TreeGrafter"/>
</dbReference>
<dbReference type="PANTHER" id="PTHR43550">
    <property type="entry name" value="3-KETODIHYDROSPHINGOSINE REDUCTASE"/>
    <property type="match status" value="1"/>
</dbReference>
<dbReference type="EMBL" id="BTGC01000003">
    <property type="protein sequence ID" value="GMM50149.1"/>
    <property type="molecule type" value="Genomic_DNA"/>
</dbReference>
<evidence type="ECO:0000259" key="2">
    <source>
        <dbReference type="SMART" id="SM00822"/>
    </source>
</evidence>
<keyword evidence="4" id="KW-1185">Reference proteome</keyword>
<dbReference type="Pfam" id="PF00106">
    <property type="entry name" value="adh_short"/>
    <property type="match status" value="1"/>
</dbReference>
<evidence type="ECO:0000313" key="3">
    <source>
        <dbReference type="EMBL" id="GMM50149.1"/>
    </source>
</evidence>
<dbReference type="InterPro" id="IPR036291">
    <property type="entry name" value="NAD(P)-bd_dom_sf"/>
</dbReference>
<reference evidence="3 4" key="1">
    <citation type="journal article" date="2023" name="Elife">
        <title>Identification of key yeast species and microbe-microbe interactions impacting larval growth of Drosophila in the wild.</title>
        <authorList>
            <person name="Mure A."/>
            <person name="Sugiura Y."/>
            <person name="Maeda R."/>
            <person name="Honda K."/>
            <person name="Sakurai N."/>
            <person name="Takahashi Y."/>
            <person name="Watada M."/>
            <person name="Katoh T."/>
            <person name="Gotoh A."/>
            <person name="Gotoh Y."/>
            <person name="Taniguchi I."/>
            <person name="Nakamura K."/>
            <person name="Hayashi T."/>
            <person name="Katayama T."/>
            <person name="Uemura T."/>
            <person name="Hattori Y."/>
        </authorList>
    </citation>
    <scope>NUCLEOTIDE SEQUENCE [LARGE SCALE GENOMIC DNA]</scope>
    <source>
        <strain evidence="3 4">SB-73</strain>
    </source>
</reference>
<feature type="transmembrane region" description="Helical" evidence="1">
    <location>
        <begin position="244"/>
        <end position="268"/>
    </location>
</feature>
<dbReference type="Proteomes" id="UP001362899">
    <property type="component" value="Unassembled WGS sequence"/>
</dbReference>
<organism evidence="3 4">
    <name type="scientific">Starmerella bacillaris</name>
    <name type="common">Yeast</name>
    <name type="synonym">Candida zemplinina</name>
    <dbReference type="NCBI Taxonomy" id="1247836"/>
    <lineage>
        <taxon>Eukaryota</taxon>
        <taxon>Fungi</taxon>
        <taxon>Dikarya</taxon>
        <taxon>Ascomycota</taxon>
        <taxon>Saccharomycotina</taxon>
        <taxon>Dipodascomycetes</taxon>
        <taxon>Dipodascales</taxon>
        <taxon>Trichomonascaceae</taxon>
        <taxon>Starmerella</taxon>
    </lineage>
</organism>
<feature type="domain" description="Ketoreductase" evidence="2">
    <location>
        <begin position="3"/>
        <end position="181"/>
    </location>
</feature>
<dbReference type="GO" id="GO:0030148">
    <property type="term" value="P:sphingolipid biosynthetic process"/>
    <property type="evidence" value="ECO:0007669"/>
    <property type="project" value="TreeGrafter"/>
</dbReference>
<dbReference type="AlphaFoldDB" id="A0AAV5RI03"/>
<dbReference type="Gene3D" id="3.40.50.720">
    <property type="entry name" value="NAD(P)-binding Rossmann-like Domain"/>
    <property type="match status" value="1"/>
</dbReference>
<dbReference type="SUPFAM" id="SSF51735">
    <property type="entry name" value="NAD(P)-binding Rossmann-fold domains"/>
    <property type="match status" value="1"/>
</dbReference>
<dbReference type="GO" id="GO:0006666">
    <property type="term" value="P:3-keto-sphinganine metabolic process"/>
    <property type="evidence" value="ECO:0007669"/>
    <property type="project" value="TreeGrafter"/>
</dbReference>
<keyword evidence="1" id="KW-0812">Transmembrane</keyword>
<name>A0AAV5RI03_STABA</name>
<proteinExistence type="predicted"/>
<dbReference type="InterPro" id="IPR057326">
    <property type="entry name" value="KR_dom"/>
</dbReference>
<accession>A0AAV5RI03</accession>
<dbReference type="GO" id="GO:0047560">
    <property type="term" value="F:3-dehydrosphinganine reductase activity"/>
    <property type="evidence" value="ECO:0007669"/>
    <property type="project" value="TreeGrafter"/>
</dbReference>
<keyword evidence="1" id="KW-1133">Transmembrane helix</keyword>